<proteinExistence type="predicted"/>
<dbReference type="PROSITE" id="PS50075">
    <property type="entry name" value="CARRIER"/>
    <property type="match status" value="1"/>
</dbReference>
<dbReference type="EMBL" id="CP059851">
    <property type="protein sequence ID" value="QMW22114.1"/>
    <property type="molecule type" value="Genomic_DNA"/>
</dbReference>
<dbReference type="PROSITE" id="PS00012">
    <property type="entry name" value="PHOSPHOPANTETHEINE"/>
    <property type="match status" value="1"/>
</dbReference>
<keyword evidence="5" id="KW-1185">Reference proteome</keyword>
<organism evidence="4 5">
    <name type="scientific">Sandaracinobacteroides saxicola</name>
    <dbReference type="NCBI Taxonomy" id="2759707"/>
    <lineage>
        <taxon>Bacteria</taxon>
        <taxon>Pseudomonadati</taxon>
        <taxon>Pseudomonadota</taxon>
        <taxon>Alphaproteobacteria</taxon>
        <taxon>Sphingomonadales</taxon>
        <taxon>Sphingosinicellaceae</taxon>
        <taxon>Sandaracinobacteroides</taxon>
    </lineage>
</organism>
<evidence type="ECO:0000259" key="3">
    <source>
        <dbReference type="PROSITE" id="PS50075"/>
    </source>
</evidence>
<dbReference type="AlphaFoldDB" id="A0A7G5IFH2"/>
<dbReference type="Gene3D" id="1.10.1200.10">
    <property type="entry name" value="ACP-like"/>
    <property type="match status" value="1"/>
</dbReference>
<dbReference type="SUPFAM" id="SSF47336">
    <property type="entry name" value="ACP-like"/>
    <property type="match status" value="1"/>
</dbReference>
<dbReference type="KEGG" id="sand:H3309_12145"/>
<dbReference type="InterPro" id="IPR009081">
    <property type="entry name" value="PP-bd_ACP"/>
</dbReference>
<evidence type="ECO:0000313" key="4">
    <source>
        <dbReference type="EMBL" id="QMW22114.1"/>
    </source>
</evidence>
<accession>A0A7G5IFH2</accession>
<evidence type="ECO:0000313" key="5">
    <source>
        <dbReference type="Proteomes" id="UP000515292"/>
    </source>
</evidence>
<sequence length="89" mass="9677">MLKDDVITQIAGFIRHVRRDEALAIDADTRIDTLGIDSLDFVELLFMIEEKFDIDIGFNANADGSFPFETVGSAADAVCQLVGSKTVPA</sequence>
<gene>
    <name evidence="4" type="ORF">H3309_12145</name>
</gene>
<dbReference type="RefSeq" id="WP_182294959.1">
    <property type="nucleotide sequence ID" value="NZ_CP059851.1"/>
</dbReference>
<dbReference type="Pfam" id="PF00550">
    <property type="entry name" value="PP-binding"/>
    <property type="match status" value="1"/>
</dbReference>
<keyword evidence="1" id="KW-0596">Phosphopantetheine</keyword>
<dbReference type="Proteomes" id="UP000515292">
    <property type="component" value="Chromosome"/>
</dbReference>
<feature type="domain" description="Carrier" evidence="3">
    <location>
        <begin position="1"/>
        <end position="82"/>
    </location>
</feature>
<evidence type="ECO:0000256" key="1">
    <source>
        <dbReference type="ARBA" id="ARBA00022450"/>
    </source>
</evidence>
<evidence type="ECO:0000256" key="2">
    <source>
        <dbReference type="ARBA" id="ARBA00022553"/>
    </source>
</evidence>
<keyword evidence="2" id="KW-0597">Phosphoprotein</keyword>
<dbReference type="InterPro" id="IPR006162">
    <property type="entry name" value="Ppantetheine_attach_site"/>
</dbReference>
<name>A0A7G5IFH2_9SPHN</name>
<reference evidence="4 5" key="1">
    <citation type="submission" date="2020-07" db="EMBL/GenBank/DDBJ databases">
        <title>Complete genome sequence for Sandaracinobacter sp. M6.</title>
        <authorList>
            <person name="Tang Y."/>
            <person name="Liu Q."/>
            <person name="Guo Z."/>
            <person name="Lei P."/>
            <person name="Huang B."/>
        </authorList>
    </citation>
    <scope>NUCLEOTIDE SEQUENCE [LARGE SCALE GENOMIC DNA]</scope>
    <source>
        <strain evidence="4 5">M6</strain>
    </source>
</reference>
<dbReference type="InterPro" id="IPR036736">
    <property type="entry name" value="ACP-like_sf"/>
</dbReference>
<protein>
    <submittedName>
        <fullName evidence="4">Acyl carrier protein</fullName>
    </submittedName>
</protein>